<name>A0A1G7H9Y2_CHIFI</name>
<sequence length="40" mass="4881">MFTYGNWLVGDCKQSLLYFYPVSPNVVYKSWQIFEMQRKL</sequence>
<evidence type="ECO:0000313" key="1">
    <source>
        <dbReference type="EMBL" id="SDE97195.1"/>
    </source>
</evidence>
<protein>
    <submittedName>
        <fullName evidence="1">Uncharacterized protein</fullName>
    </submittedName>
</protein>
<evidence type="ECO:0000313" key="2">
    <source>
        <dbReference type="Proteomes" id="UP000199045"/>
    </source>
</evidence>
<organism evidence="1 2">
    <name type="scientific">Chitinophaga filiformis</name>
    <name type="common">Myxococcus filiformis</name>
    <name type="synonym">Flexibacter filiformis</name>
    <dbReference type="NCBI Taxonomy" id="104663"/>
    <lineage>
        <taxon>Bacteria</taxon>
        <taxon>Pseudomonadati</taxon>
        <taxon>Bacteroidota</taxon>
        <taxon>Chitinophagia</taxon>
        <taxon>Chitinophagales</taxon>
        <taxon>Chitinophagaceae</taxon>
        <taxon>Chitinophaga</taxon>
    </lineage>
</organism>
<proteinExistence type="predicted"/>
<reference evidence="2" key="1">
    <citation type="submission" date="2016-10" db="EMBL/GenBank/DDBJ databases">
        <authorList>
            <person name="Varghese N."/>
            <person name="Submissions S."/>
        </authorList>
    </citation>
    <scope>NUCLEOTIDE SEQUENCE [LARGE SCALE GENOMIC DNA]</scope>
    <source>
        <strain evidence="2">DSM 527</strain>
    </source>
</reference>
<dbReference type="AlphaFoldDB" id="A0A1G7H9Y2"/>
<gene>
    <name evidence="1" type="ORF">SAMN04488121_101375</name>
</gene>
<dbReference type="EMBL" id="FNBN01000001">
    <property type="protein sequence ID" value="SDE97195.1"/>
    <property type="molecule type" value="Genomic_DNA"/>
</dbReference>
<accession>A0A1G7H9Y2</accession>
<dbReference type="Proteomes" id="UP000199045">
    <property type="component" value="Unassembled WGS sequence"/>
</dbReference>